<keyword evidence="4" id="KW-0862">Zinc</keyword>
<feature type="domain" description="THAP-type" evidence="7">
    <location>
        <begin position="1"/>
        <end position="56"/>
    </location>
</feature>
<dbReference type="InterPro" id="IPR027806">
    <property type="entry name" value="HARBI1_dom"/>
</dbReference>
<proteinExistence type="predicted"/>
<evidence type="ECO:0000256" key="6">
    <source>
        <dbReference type="PROSITE-ProRule" id="PRU00309"/>
    </source>
</evidence>
<dbReference type="EMBL" id="CACVKT020006841">
    <property type="protein sequence ID" value="CAC5403784.1"/>
    <property type="molecule type" value="Genomic_DNA"/>
</dbReference>
<dbReference type="OrthoDB" id="6066086at2759"/>
<evidence type="ECO:0000256" key="4">
    <source>
        <dbReference type="ARBA" id="ARBA00022833"/>
    </source>
</evidence>
<evidence type="ECO:0000256" key="3">
    <source>
        <dbReference type="ARBA" id="ARBA00022771"/>
    </source>
</evidence>
<dbReference type="InterPro" id="IPR027805">
    <property type="entry name" value="Transposase_HTH_dom"/>
</dbReference>
<keyword evidence="5 6" id="KW-0238">DNA-binding</keyword>
<evidence type="ECO:0000259" key="7">
    <source>
        <dbReference type="PROSITE" id="PS50950"/>
    </source>
</evidence>
<dbReference type="SUPFAM" id="SSF57716">
    <property type="entry name" value="Glucocorticoid receptor-like (DNA-binding domain)"/>
    <property type="match status" value="1"/>
</dbReference>
<reference evidence="8 9" key="1">
    <citation type="submission" date="2020-06" db="EMBL/GenBank/DDBJ databases">
        <authorList>
            <person name="Li R."/>
            <person name="Bekaert M."/>
        </authorList>
    </citation>
    <scope>NUCLEOTIDE SEQUENCE [LARGE SCALE GENOMIC DNA]</scope>
    <source>
        <strain evidence="9">wild</strain>
    </source>
</reference>
<dbReference type="PANTHER" id="PTHR23080">
    <property type="entry name" value="THAP DOMAIN PROTEIN"/>
    <property type="match status" value="1"/>
</dbReference>
<name>A0A6J8D9I6_MYTCO</name>
<dbReference type="GO" id="GO:0008270">
    <property type="term" value="F:zinc ion binding"/>
    <property type="evidence" value="ECO:0007669"/>
    <property type="project" value="UniProtKB-KW"/>
</dbReference>
<dbReference type="PROSITE" id="PS50950">
    <property type="entry name" value="ZF_THAP"/>
    <property type="match status" value="1"/>
</dbReference>
<keyword evidence="3 6" id="KW-0863">Zinc-finger</keyword>
<sequence>MVGIRFFPFPSPANQKRRWIDLIRRENFVPGKFSRLCSLHFIDGKPTVLHPYPELFVYNNYKEVNASRENSSILKREKTHDYDSLSRSDNEIKEDRNKQATSRSYLRCLSIMNTLIQSLISQRFVTVRHEDLSMTDISGLEQMQFEHEKYKSSVKPLIDKYHFFTAILDKASPSLKYWRGHEGTHHDAKYQLESSTKKPGPSRNLSRYNEFLITLLKIKLALPSFLLADIFGILESRVSQFFSTWINFMNTVFTPLLKWPNSKKVRKHLPKSFRTTFPKTTCIIDCTEIFIQKPTTPSAQARTYSTYKQHNTYKMLVSITPTGAFNFVSNLWCGNVSDRYITEHSGFLDNIIAGDEVMADRGFLIRDLLLETKATLNIPPFTKIVLKEKADVFWLEILQKQNKNCYTENSW</sequence>
<dbReference type="Pfam" id="PF13359">
    <property type="entry name" value="DDE_Tnp_4"/>
    <property type="match status" value="1"/>
</dbReference>
<keyword evidence="2" id="KW-0479">Metal-binding</keyword>
<dbReference type="InterPro" id="IPR006612">
    <property type="entry name" value="THAP_Znf"/>
</dbReference>
<evidence type="ECO:0000313" key="9">
    <source>
        <dbReference type="Proteomes" id="UP000507470"/>
    </source>
</evidence>
<evidence type="ECO:0000256" key="1">
    <source>
        <dbReference type="ARBA" id="ARBA00001968"/>
    </source>
</evidence>
<dbReference type="AlphaFoldDB" id="A0A6J8D9I6"/>
<accession>A0A6J8D9I6</accession>
<evidence type="ECO:0000313" key="8">
    <source>
        <dbReference type="EMBL" id="CAC5403784.1"/>
    </source>
</evidence>
<comment type="cofactor">
    <cofactor evidence="1">
        <name>a divalent metal cation</name>
        <dbReference type="ChEBI" id="CHEBI:60240"/>
    </cofactor>
</comment>
<evidence type="ECO:0000256" key="5">
    <source>
        <dbReference type="ARBA" id="ARBA00023125"/>
    </source>
</evidence>
<dbReference type="Proteomes" id="UP000507470">
    <property type="component" value="Unassembled WGS sequence"/>
</dbReference>
<organism evidence="8 9">
    <name type="scientific">Mytilus coruscus</name>
    <name type="common">Sea mussel</name>
    <dbReference type="NCBI Taxonomy" id="42192"/>
    <lineage>
        <taxon>Eukaryota</taxon>
        <taxon>Metazoa</taxon>
        <taxon>Spiralia</taxon>
        <taxon>Lophotrochozoa</taxon>
        <taxon>Mollusca</taxon>
        <taxon>Bivalvia</taxon>
        <taxon>Autobranchia</taxon>
        <taxon>Pteriomorphia</taxon>
        <taxon>Mytilida</taxon>
        <taxon>Mytiloidea</taxon>
        <taxon>Mytilidae</taxon>
        <taxon>Mytilinae</taxon>
        <taxon>Mytilus</taxon>
    </lineage>
</organism>
<dbReference type="GO" id="GO:0003677">
    <property type="term" value="F:DNA binding"/>
    <property type="evidence" value="ECO:0007669"/>
    <property type="project" value="UniProtKB-UniRule"/>
</dbReference>
<dbReference type="Pfam" id="PF05485">
    <property type="entry name" value="THAP"/>
    <property type="match status" value="1"/>
</dbReference>
<dbReference type="Pfam" id="PF13613">
    <property type="entry name" value="HTH_Tnp_4"/>
    <property type="match status" value="1"/>
</dbReference>
<keyword evidence="9" id="KW-1185">Reference proteome</keyword>
<gene>
    <name evidence="8" type="ORF">MCOR_37650</name>
</gene>
<dbReference type="PANTHER" id="PTHR23080:SF139">
    <property type="entry name" value="DDE TNP4 DOMAIN-CONTAINING PROTEIN"/>
    <property type="match status" value="1"/>
</dbReference>
<protein>
    <recommendedName>
        <fullName evidence="7">THAP-type domain-containing protein</fullName>
    </recommendedName>
</protein>
<evidence type="ECO:0000256" key="2">
    <source>
        <dbReference type="ARBA" id="ARBA00022723"/>
    </source>
</evidence>